<dbReference type="OrthoDB" id="5599235at2759"/>
<reference evidence="20 21" key="1">
    <citation type="submission" date="2014-05" db="EMBL/GenBank/DDBJ databases">
        <title>Draft genome sequence of a rare smut relative, Tilletiaria anomala UBC 951.</title>
        <authorList>
            <consortium name="DOE Joint Genome Institute"/>
            <person name="Toome M."/>
            <person name="Kuo A."/>
            <person name="Henrissat B."/>
            <person name="Lipzen A."/>
            <person name="Tritt A."/>
            <person name="Yoshinaga Y."/>
            <person name="Zane M."/>
            <person name="Barry K."/>
            <person name="Grigoriev I.V."/>
            <person name="Spatafora J.W."/>
            <person name="Aimea M.C."/>
        </authorList>
    </citation>
    <scope>NUCLEOTIDE SEQUENCE [LARGE SCALE GENOMIC DNA]</scope>
    <source>
        <strain evidence="20 21">UBC 951</strain>
    </source>
</reference>
<dbReference type="EMBL" id="JMSN01000070">
    <property type="protein sequence ID" value="KDN42410.1"/>
    <property type="molecule type" value="Genomic_DNA"/>
</dbReference>
<keyword evidence="11" id="KW-0995">Kinetochore</keyword>
<keyword evidence="21" id="KW-1185">Reference proteome</keyword>
<feature type="compositionally biased region" description="Low complexity" evidence="19">
    <location>
        <begin position="41"/>
        <end position="60"/>
    </location>
</feature>
<name>A0A066VV51_TILAU</name>
<keyword evidence="15" id="KW-0131">Cell cycle</keyword>
<feature type="compositionally biased region" description="Polar residues" evidence="19">
    <location>
        <begin position="482"/>
        <end position="500"/>
    </location>
</feature>
<evidence type="ECO:0000256" key="16">
    <source>
        <dbReference type="ARBA" id="ARBA00023328"/>
    </source>
</evidence>
<evidence type="ECO:0000256" key="15">
    <source>
        <dbReference type="ARBA" id="ARBA00023306"/>
    </source>
</evidence>
<keyword evidence="8" id="KW-0493">Microtubule</keyword>
<evidence type="ECO:0000256" key="5">
    <source>
        <dbReference type="ARBA" id="ARBA00022454"/>
    </source>
</evidence>
<evidence type="ECO:0000256" key="11">
    <source>
        <dbReference type="ARBA" id="ARBA00022838"/>
    </source>
</evidence>
<evidence type="ECO:0000256" key="18">
    <source>
        <dbReference type="ARBA" id="ARBA00044358"/>
    </source>
</evidence>
<dbReference type="GO" id="GO:0042729">
    <property type="term" value="C:DASH complex"/>
    <property type="evidence" value="ECO:0007669"/>
    <property type="project" value="InterPro"/>
</dbReference>
<feature type="region of interest" description="Disordered" evidence="19">
    <location>
        <begin position="384"/>
        <end position="515"/>
    </location>
</feature>
<dbReference type="STRING" id="1037660.A0A066VV51"/>
<feature type="compositionally biased region" description="Low complexity" evidence="19">
    <location>
        <begin position="389"/>
        <end position="435"/>
    </location>
</feature>
<dbReference type="GO" id="GO:0000278">
    <property type="term" value="P:mitotic cell cycle"/>
    <property type="evidence" value="ECO:0007669"/>
    <property type="project" value="InterPro"/>
</dbReference>
<keyword evidence="10" id="KW-0159">Chromosome partition</keyword>
<evidence type="ECO:0000256" key="4">
    <source>
        <dbReference type="ARBA" id="ARBA00005366"/>
    </source>
</evidence>
<evidence type="ECO:0000256" key="6">
    <source>
        <dbReference type="ARBA" id="ARBA00022490"/>
    </source>
</evidence>
<accession>A0A066VV51</accession>
<evidence type="ECO:0000256" key="1">
    <source>
        <dbReference type="ARBA" id="ARBA00004123"/>
    </source>
</evidence>
<sequence>MSRRAPLGDTSADLLDVSHDLDPAALTLDDLTFHTSRSKQPGAAVVAAAPRRSTRTSRPSVGGGVAGGAPRPSWGPPSSALGSQAKREKGKMRFLQGLEDDWAGSLRGSLSKGGEEPDVDVNHDGGERDGTAAAGGAGAAVGESPVAGAGAGPRRGLGGMQAGSGRGAKPRYSLFAKPAYAPPSFDSTGKQQSAAAAVSSPSSSLSSVAAAAARAAALTEGKGKGNSDDVFAASSTTQNYASATGKDALGRSNGHDAAAGESKEQVARQLAEVKVMNDTFESYERMLLGATDQIDTFADRIDDTNKLLDIYIDLLRQSEKTQTLLTDPEWKGATDDAAAHVAALQATAAETARIEAESAEAARQAEALRQATLVKAAAEADARRRAEEGGAAAGRTGTRGGATSRGVSRGAAPRRGASSSAAGAGVTRGVAASSSIARGRPSRATGAPARGSGIARGRLTSSTTAGRSSPSASSSSAVAGQRPSSSATQHARTASSSTGASERYAGVRSSGYGPR</sequence>
<evidence type="ECO:0000256" key="3">
    <source>
        <dbReference type="ARBA" id="ARBA00004629"/>
    </source>
</evidence>
<evidence type="ECO:0000256" key="17">
    <source>
        <dbReference type="ARBA" id="ARBA00044152"/>
    </source>
</evidence>
<dbReference type="GeneID" id="25266612"/>
<comment type="caution">
    <text evidence="20">The sequence shown here is derived from an EMBL/GenBank/DDBJ whole genome shotgun (WGS) entry which is preliminary data.</text>
</comment>
<evidence type="ECO:0000256" key="2">
    <source>
        <dbReference type="ARBA" id="ARBA00004186"/>
    </source>
</evidence>
<dbReference type="InterPro" id="IPR013960">
    <property type="entry name" value="DASH_Duo1"/>
</dbReference>
<keyword evidence="7" id="KW-0132">Cell division</keyword>
<feature type="compositionally biased region" description="Basic and acidic residues" evidence="19">
    <location>
        <begin position="120"/>
        <end position="130"/>
    </location>
</feature>
<dbReference type="Proteomes" id="UP000027361">
    <property type="component" value="Unassembled WGS sequence"/>
</dbReference>
<dbReference type="RefSeq" id="XP_013242045.1">
    <property type="nucleotide sequence ID" value="XM_013386591.1"/>
</dbReference>
<dbReference type="PANTHER" id="PTHR28216">
    <property type="entry name" value="DASH COMPLEX SUBUNIT DUO1"/>
    <property type="match status" value="1"/>
</dbReference>
<feature type="region of interest" description="Disordered" evidence="19">
    <location>
        <begin position="34"/>
        <end position="170"/>
    </location>
</feature>
<dbReference type="AlphaFoldDB" id="A0A066VV51"/>
<evidence type="ECO:0000256" key="19">
    <source>
        <dbReference type="SAM" id="MobiDB-lite"/>
    </source>
</evidence>
<dbReference type="HOGENOM" id="CLU_618376_0_0_1"/>
<keyword evidence="5" id="KW-0158">Chromosome</keyword>
<dbReference type="GO" id="GO:0007059">
    <property type="term" value="P:chromosome segregation"/>
    <property type="evidence" value="ECO:0007669"/>
    <property type="project" value="UniProtKB-KW"/>
</dbReference>
<comment type="similarity">
    <text evidence="4">Belongs to the DASH complex DUO1 family.</text>
</comment>
<dbReference type="GO" id="GO:0072686">
    <property type="term" value="C:mitotic spindle"/>
    <property type="evidence" value="ECO:0007669"/>
    <property type="project" value="InterPro"/>
</dbReference>
<feature type="compositionally biased region" description="Gly residues" evidence="19">
    <location>
        <begin position="149"/>
        <end position="166"/>
    </location>
</feature>
<dbReference type="InParanoid" id="A0A066VV51"/>
<keyword evidence="9" id="KW-0498">Mitosis</keyword>
<evidence type="ECO:0000256" key="13">
    <source>
        <dbReference type="ARBA" id="ARBA00023212"/>
    </source>
</evidence>
<evidence type="ECO:0000256" key="14">
    <source>
        <dbReference type="ARBA" id="ARBA00023242"/>
    </source>
</evidence>
<feature type="region of interest" description="Disordered" evidence="19">
    <location>
        <begin position="244"/>
        <end position="264"/>
    </location>
</feature>
<keyword evidence="14" id="KW-0539">Nucleus</keyword>
<feature type="compositionally biased region" description="Low complexity" evidence="19">
    <location>
        <begin position="460"/>
        <end position="477"/>
    </location>
</feature>
<comment type="subcellular location">
    <subcellularLocation>
        <location evidence="3">Chromosome</location>
        <location evidence="3">Centromere</location>
        <location evidence="3">Kinetochore</location>
    </subcellularLocation>
    <subcellularLocation>
        <location evidence="2">Cytoplasm</location>
        <location evidence="2">Cytoskeleton</location>
        <location evidence="2">Spindle</location>
    </subcellularLocation>
    <subcellularLocation>
        <location evidence="1">Nucleus</location>
    </subcellularLocation>
</comment>
<evidence type="ECO:0000256" key="8">
    <source>
        <dbReference type="ARBA" id="ARBA00022701"/>
    </source>
</evidence>
<keyword evidence="6" id="KW-0963">Cytoplasm</keyword>
<evidence type="ECO:0000313" key="20">
    <source>
        <dbReference type="EMBL" id="KDN42410.1"/>
    </source>
</evidence>
<organism evidence="20 21">
    <name type="scientific">Tilletiaria anomala (strain ATCC 24038 / CBS 436.72 / UBC 951)</name>
    <dbReference type="NCBI Taxonomy" id="1037660"/>
    <lineage>
        <taxon>Eukaryota</taxon>
        <taxon>Fungi</taxon>
        <taxon>Dikarya</taxon>
        <taxon>Basidiomycota</taxon>
        <taxon>Ustilaginomycotina</taxon>
        <taxon>Exobasidiomycetes</taxon>
        <taxon>Georgefischeriales</taxon>
        <taxon>Tilletiariaceae</taxon>
        <taxon>Tilletiaria</taxon>
    </lineage>
</organism>
<protein>
    <recommendedName>
        <fullName evidence="17">DASH complex subunit DUO1</fullName>
    </recommendedName>
    <alternativeName>
        <fullName evidence="18">Outer kinetochore protein DUO1</fullName>
    </alternativeName>
</protein>
<keyword evidence="16" id="KW-0137">Centromere</keyword>
<dbReference type="GO" id="GO:0005874">
    <property type="term" value="C:microtubule"/>
    <property type="evidence" value="ECO:0007669"/>
    <property type="project" value="UniProtKB-KW"/>
</dbReference>
<dbReference type="GO" id="GO:0051301">
    <property type="term" value="P:cell division"/>
    <property type="evidence" value="ECO:0007669"/>
    <property type="project" value="UniProtKB-KW"/>
</dbReference>
<keyword evidence="13" id="KW-0206">Cytoskeleton</keyword>
<keyword evidence="12" id="KW-0175">Coiled coil</keyword>
<evidence type="ECO:0000313" key="21">
    <source>
        <dbReference type="Proteomes" id="UP000027361"/>
    </source>
</evidence>
<evidence type="ECO:0000256" key="7">
    <source>
        <dbReference type="ARBA" id="ARBA00022618"/>
    </source>
</evidence>
<proteinExistence type="inferred from homology"/>
<dbReference type="PANTHER" id="PTHR28216:SF1">
    <property type="entry name" value="DASH COMPLEX SUBUNIT DUO1"/>
    <property type="match status" value="1"/>
</dbReference>
<evidence type="ECO:0000256" key="10">
    <source>
        <dbReference type="ARBA" id="ARBA00022829"/>
    </source>
</evidence>
<gene>
    <name evidence="20" type="ORF">K437DRAFT_275177</name>
</gene>
<evidence type="ECO:0000256" key="9">
    <source>
        <dbReference type="ARBA" id="ARBA00022776"/>
    </source>
</evidence>
<evidence type="ECO:0000256" key="12">
    <source>
        <dbReference type="ARBA" id="ARBA00023054"/>
    </source>
</evidence>
<dbReference type="Pfam" id="PF08651">
    <property type="entry name" value="DASH_Duo1"/>
    <property type="match status" value="1"/>
</dbReference>